<dbReference type="InterPro" id="IPR001646">
    <property type="entry name" value="5peptide_repeat"/>
</dbReference>
<protein>
    <submittedName>
        <fullName evidence="1">Pentapeptide repeat-containing protein</fullName>
    </submittedName>
</protein>
<reference evidence="1" key="1">
    <citation type="submission" date="2022-05" db="EMBL/GenBank/DDBJ databases">
        <title>Comparative Genomics of Spacecraft Associated Microbes.</title>
        <authorList>
            <person name="Tran M.T."/>
            <person name="Wright A."/>
            <person name="Seuylemezian A."/>
            <person name="Eisen J."/>
            <person name="Coil D."/>
        </authorList>
    </citation>
    <scope>NUCLEOTIDE SEQUENCE</scope>
    <source>
        <strain evidence="1">214.1.1</strain>
    </source>
</reference>
<dbReference type="Gene3D" id="2.160.20.80">
    <property type="entry name" value="E3 ubiquitin-protein ligase SopA"/>
    <property type="match status" value="1"/>
</dbReference>
<sequence length="270" mass="31404">MQNELQSNCSDCFGLCCVALPYMKSNDFPYNKDGGQPCQHLETNHLCSIHDSLRDNGFNGCVSYECFGAGQKVSQLLYKRRDWREHTSIKKEMFAVFPIVQQFHEMLVYLQQSLEVEEAQDLKEEIRHFYDMTEELTLKAPDEIISLDLSLHRSKVNPLFLKVSELYRSNYQKLTRLPEKYKRPDYIGVNLKGLDFRGESFRGKWLMAANFSHSDLRRVDFIGADMRDTDFSNANLAEALYLTQAQVNSAKGNLATVLPHYLNRPEHWQR</sequence>
<gene>
    <name evidence="1" type="ORF">M3202_05215</name>
</gene>
<proteinExistence type="predicted"/>
<evidence type="ECO:0000313" key="2">
    <source>
        <dbReference type="Proteomes" id="UP001139179"/>
    </source>
</evidence>
<accession>A0A9X2DMQ5</accession>
<dbReference type="Pfam" id="PF00805">
    <property type="entry name" value="Pentapeptide"/>
    <property type="match status" value="1"/>
</dbReference>
<keyword evidence="2" id="KW-1185">Reference proteome</keyword>
<evidence type="ECO:0000313" key="1">
    <source>
        <dbReference type="EMBL" id="MCM3713474.1"/>
    </source>
</evidence>
<dbReference type="EMBL" id="JAMBOL010000003">
    <property type="protein sequence ID" value="MCM3713474.1"/>
    <property type="molecule type" value="Genomic_DNA"/>
</dbReference>
<dbReference type="RefSeq" id="WP_251222295.1">
    <property type="nucleotide sequence ID" value="NZ_JAMBOL010000003.1"/>
</dbReference>
<organism evidence="1 2">
    <name type="scientific">Halalkalibacter oceani</name>
    <dbReference type="NCBI Taxonomy" id="1653776"/>
    <lineage>
        <taxon>Bacteria</taxon>
        <taxon>Bacillati</taxon>
        <taxon>Bacillota</taxon>
        <taxon>Bacilli</taxon>
        <taxon>Bacillales</taxon>
        <taxon>Bacillaceae</taxon>
        <taxon>Halalkalibacter</taxon>
    </lineage>
</organism>
<dbReference type="Proteomes" id="UP001139179">
    <property type="component" value="Unassembled WGS sequence"/>
</dbReference>
<name>A0A9X2DMQ5_9BACI</name>
<dbReference type="AlphaFoldDB" id="A0A9X2DMQ5"/>
<dbReference type="SUPFAM" id="SSF141571">
    <property type="entry name" value="Pentapeptide repeat-like"/>
    <property type="match status" value="1"/>
</dbReference>
<comment type="caution">
    <text evidence="1">The sequence shown here is derived from an EMBL/GenBank/DDBJ whole genome shotgun (WGS) entry which is preliminary data.</text>
</comment>